<evidence type="ECO:0000256" key="5">
    <source>
        <dbReference type="ARBA" id="ARBA00023136"/>
    </source>
</evidence>
<dbReference type="OrthoDB" id="5917823at2759"/>
<evidence type="ECO:0000256" key="7">
    <source>
        <dbReference type="SAM" id="Phobius"/>
    </source>
</evidence>
<keyword evidence="7" id="KW-0812">Transmembrane</keyword>
<keyword evidence="4 6" id="KW-0333">Golgi apparatus</keyword>
<dbReference type="GO" id="GO:0060090">
    <property type="term" value="F:molecular adaptor activity"/>
    <property type="evidence" value="ECO:0007669"/>
    <property type="project" value="TreeGrafter"/>
</dbReference>
<name>A0A183EWV2_9BILA</name>
<feature type="transmembrane region" description="Helical" evidence="7">
    <location>
        <begin position="133"/>
        <end position="152"/>
    </location>
</feature>
<evidence type="ECO:0000313" key="8">
    <source>
        <dbReference type="EMBL" id="VDN44206.1"/>
    </source>
</evidence>
<reference evidence="8 9" key="2">
    <citation type="submission" date="2018-11" db="EMBL/GenBank/DDBJ databases">
        <authorList>
            <consortium name="Pathogen Informatics"/>
        </authorList>
    </citation>
    <scope>NUCLEOTIDE SEQUENCE [LARGE SCALE GENOMIC DNA]</scope>
</reference>
<sequence>MNKEENGGVSGDGKGRKMICRIWQQKSPRSYAVTGDKSEKLKKPTNIAHVDFAHRDGKGLNDHVVMDFSDVFAEPTGSHSFNWTWLVANRVFQMTSSAAYKLLAVFVAIPFAAFFGILFAVFAAASVFLCTPLGVLLGIPLNALSKVSLIILEKSVTVW</sequence>
<dbReference type="WBParaSite" id="GPUH_0002547301-mRNA-1">
    <property type="protein sequence ID" value="GPUH_0002547301-mRNA-1"/>
    <property type="gene ID" value="GPUH_0002547301"/>
</dbReference>
<organism evidence="10">
    <name type="scientific">Gongylonema pulchrum</name>
    <dbReference type="NCBI Taxonomy" id="637853"/>
    <lineage>
        <taxon>Eukaryota</taxon>
        <taxon>Metazoa</taxon>
        <taxon>Ecdysozoa</taxon>
        <taxon>Nematoda</taxon>
        <taxon>Chromadorea</taxon>
        <taxon>Rhabditida</taxon>
        <taxon>Spirurina</taxon>
        <taxon>Spiruromorpha</taxon>
        <taxon>Spiruroidea</taxon>
        <taxon>Gongylonematidae</taxon>
        <taxon>Gongylonema</taxon>
    </lineage>
</organism>
<gene>
    <name evidence="8" type="ORF">GPUH_LOCUS25441</name>
</gene>
<keyword evidence="7" id="KW-1133">Transmembrane helix</keyword>
<evidence type="ECO:0000313" key="10">
    <source>
        <dbReference type="WBParaSite" id="GPUH_0002547301-mRNA-1"/>
    </source>
</evidence>
<keyword evidence="3 6" id="KW-1003">Cell membrane</keyword>
<protein>
    <recommendedName>
        <fullName evidence="6">Caveolin</fullName>
    </recommendedName>
</protein>
<evidence type="ECO:0000256" key="6">
    <source>
        <dbReference type="RuleBase" id="RU000680"/>
    </source>
</evidence>
<dbReference type="InterPro" id="IPR001612">
    <property type="entry name" value="Caveolin"/>
</dbReference>
<feature type="transmembrane region" description="Helical" evidence="7">
    <location>
        <begin position="102"/>
        <end position="127"/>
    </location>
</feature>
<keyword evidence="5 6" id="KW-0472">Membrane</keyword>
<dbReference type="AlphaFoldDB" id="A0A183EWV2"/>
<dbReference type="EMBL" id="UYRT01105242">
    <property type="protein sequence ID" value="VDN44206.1"/>
    <property type="molecule type" value="Genomic_DNA"/>
</dbReference>
<dbReference type="Pfam" id="PF01146">
    <property type="entry name" value="Caveolin"/>
    <property type="match status" value="1"/>
</dbReference>
<accession>A0A183EWV2</accession>
<reference evidence="10" key="1">
    <citation type="submission" date="2016-06" db="UniProtKB">
        <authorList>
            <consortium name="WormBaseParasite"/>
        </authorList>
    </citation>
    <scope>IDENTIFICATION</scope>
</reference>
<evidence type="ECO:0000256" key="2">
    <source>
        <dbReference type="ARBA" id="ARBA00010988"/>
    </source>
</evidence>
<keyword evidence="9" id="KW-1185">Reference proteome</keyword>
<evidence type="ECO:0000256" key="4">
    <source>
        <dbReference type="ARBA" id="ARBA00023034"/>
    </source>
</evidence>
<dbReference type="GO" id="GO:0070836">
    <property type="term" value="P:caveola assembly"/>
    <property type="evidence" value="ECO:0007669"/>
    <property type="project" value="InterPro"/>
</dbReference>
<evidence type="ECO:0000313" key="9">
    <source>
        <dbReference type="Proteomes" id="UP000271098"/>
    </source>
</evidence>
<dbReference type="Proteomes" id="UP000271098">
    <property type="component" value="Unassembled WGS sequence"/>
</dbReference>
<evidence type="ECO:0000256" key="3">
    <source>
        <dbReference type="ARBA" id="ARBA00022475"/>
    </source>
</evidence>
<comment type="similarity">
    <text evidence="2 6">Belongs to the caveolin family.</text>
</comment>
<comment type="subcellular location">
    <subcellularLocation>
        <location evidence="1 6">Cell membrane</location>
        <topology evidence="1 6">Peripheral membrane protein</topology>
    </subcellularLocation>
    <subcellularLocation>
        <location evidence="6">Golgi apparatus membrane</location>
        <topology evidence="6">Peripheral membrane protein</topology>
    </subcellularLocation>
    <subcellularLocation>
        <location evidence="6">Membrane</location>
        <location evidence="6">Caveola</location>
        <topology evidence="6">Peripheral membrane protein</topology>
    </subcellularLocation>
</comment>
<evidence type="ECO:0000256" key="1">
    <source>
        <dbReference type="ARBA" id="ARBA00004202"/>
    </source>
</evidence>
<dbReference type="GO" id="GO:0005901">
    <property type="term" value="C:caveola"/>
    <property type="evidence" value="ECO:0007669"/>
    <property type="project" value="UniProtKB-SubCell"/>
</dbReference>
<proteinExistence type="inferred from homology"/>
<comment type="function">
    <text evidence="6">May act as a scaffolding protein within caveolar membranes. Interacts directly with G-protein alpha subunits and can functionally regulate their activity.</text>
</comment>
<dbReference type="PANTHER" id="PTHR10844:SF21">
    <property type="entry name" value="CAVEOLIN-1"/>
    <property type="match status" value="1"/>
</dbReference>
<dbReference type="PANTHER" id="PTHR10844">
    <property type="entry name" value="CAVEOLIN"/>
    <property type="match status" value="1"/>
</dbReference>
<dbReference type="GO" id="GO:0000139">
    <property type="term" value="C:Golgi membrane"/>
    <property type="evidence" value="ECO:0007669"/>
    <property type="project" value="UniProtKB-SubCell"/>
</dbReference>